<name>A0A6F9D8T8_9ASCI</name>
<organism evidence="5">
    <name type="scientific">Phallusia mammillata</name>
    <dbReference type="NCBI Taxonomy" id="59560"/>
    <lineage>
        <taxon>Eukaryota</taxon>
        <taxon>Metazoa</taxon>
        <taxon>Chordata</taxon>
        <taxon>Tunicata</taxon>
        <taxon>Ascidiacea</taxon>
        <taxon>Phlebobranchia</taxon>
        <taxon>Ascidiidae</taxon>
        <taxon>Phallusia</taxon>
    </lineage>
</organism>
<gene>
    <name evidence="5" type="primary">C20orf3-001</name>
</gene>
<keyword evidence="3" id="KW-0325">Glycoprotein</keyword>
<dbReference type="PANTHER" id="PTHR10426">
    <property type="entry name" value="STRICTOSIDINE SYNTHASE-RELATED"/>
    <property type="match status" value="1"/>
</dbReference>
<evidence type="ECO:0000256" key="2">
    <source>
        <dbReference type="ARBA" id="ARBA00022553"/>
    </source>
</evidence>
<sequence length="408" mass="45668">MAESGLRKRGGYRNRDIVDSQTGSKETNPPTFSGPSKWLNLLILAQCITVFICAIGYYRSPIDAVDIKDVELVEFHGKFSLNDKLTKGKRILGLNGPECIVEDNEKRLYTGLSDGRIVRILPQNGVIGEGRIETVATGVIHGVSMATTEIAHGRPLGMRIQDDTLYVIDAIYGFYKVDLQTKQLTVLVSPNATNPPLGFPDDLVISKDGTLVYFTDATIQFPYTRLIYEGFEGKCSGRLFRYNMETTKVDLVVEGLCFANGVQLTPDERTIIVAESTRFRLRWVDTKTWKTKKVLALPAMPDNIRMTRHETYLVATANVPTWTVKIMSMFPILRRIVTGLVSPRGLFGFFNQVHNIAIEISKDGEIINCWHDVSGNLTFSLTHIQELSDGRYALGSFIAQFMCLLDKP</sequence>
<dbReference type="SUPFAM" id="SSF63829">
    <property type="entry name" value="Calcium-dependent phosphotriesterase"/>
    <property type="match status" value="1"/>
</dbReference>
<dbReference type="EMBL" id="LR783481">
    <property type="protein sequence ID" value="CAB3226769.1"/>
    <property type="molecule type" value="mRNA"/>
</dbReference>
<evidence type="ECO:0000259" key="4">
    <source>
        <dbReference type="Pfam" id="PF03088"/>
    </source>
</evidence>
<dbReference type="AlphaFoldDB" id="A0A6F9D8T8"/>
<dbReference type="Pfam" id="PF20067">
    <property type="entry name" value="SSL_N"/>
    <property type="match status" value="1"/>
</dbReference>
<dbReference type="PANTHER" id="PTHR10426:SF88">
    <property type="entry name" value="ADIPOCYTE PLASMA MEMBRANE-ASSOCIATED PROTEIN HEMOMUCIN-RELATED"/>
    <property type="match status" value="1"/>
</dbReference>
<dbReference type="InterPro" id="IPR011042">
    <property type="entry name" value="6-blade_b-propeller_TolB-like"/>
</dbReference>
<dbReference type="Pfam" id="PF03088">
    <property type="entry name" value="Str_synth"/>
    <property type="match status" value="1"/>
</dbReference>
<dbReference type="GO" id="GO:0012505">
    <property type="term" value="C:endomembrane system"/>
    <property type="evidence" value="ECO:0007669"/>
    <property type="project" value="TreeGrafter"/>
</dbReference>
<dbReference type="InterPro" id="IPR018119">
    <property type="entry name" value="Strictosidine_synth_cons-reg"/>
</dbReference>
<accession>A0A6F9D8T8</accession>
<reference evidence="5" key="1">
    <citation type="submission" date="2020-04" db="EMBL/GenBank/DDBJ databases">
        <authorList>
            <person name="Neveu A P."/>
        </authorList>
    </citation>
    <scope>NUCLEOTIDE SEQUENCE</scope>
    <source>
        <tissue evidence="5">Whole embryo</tissue>
    </source>
</reference>
<evidence type="ECO:0000313" key="5">
    <source>
        <dbReference type="EMBL" id="CAB3226769.1"/>
    </source>
</evidence>
<comment type="similarity">
    <text evidence="1">Belongs to the strictosidine synthase family.</text>
</comment>
<evidence type="ECO:0000256" key="3">
    <source>
        <dbReference type="ARBA" id="ARBA00023180"/>
    </source>
</evidence>
<keyword evidence="2" id="KW-0597">Phosphoprotein</keyword>
<dbReference type="GO" id="GO:0016787">
    <property type="term" value="F:hydrolase activity"/>
    <property type="evidence" value="ECO:0007669"/>
    <property type="project" value="TreeGrafter"/>
</dbReference>
<proteinExistence type="evidence at transcript level"/>
<protein>
    <submittedName>
        <fullName evidence="5">Adipocyte plasma membrane-associated protein</fullName>
    </submittedName>
</protein>
<feature type="domain" description="Strictosidine synthase conserved region" evidence="4">
    <location>
        <begin position="201"/>
        <end position="280"/>
    </location>
</feature>
<dbReference type="Gene3D" id="2.120.10.30">
    <property type="entry name" value="TolB, C-terminal domain"/>
    <property type="match status" value="1"/>
</dbReference>
<evidence type="ECO:0000256" key="1">
    <source>
        <dbReference type="ARBA" id="ARBA00009191"/>
    </source>
</evidence>